<feature type="transmembrane region" description="Helical" evidence="1">
    <location>
        <begin position="47"/>
        <end position="67"/>
    </location>
</feature>
<keyword evidence="1" id="KW-1133">Transmembrane helix</keyword>
<sequence>MSKKWSVFFIILIVGVAIAAVFPYVTLDPARSRATLNPSFSLHYTVLVVHIGFALVALISGLFQFSAQFRARYPSWHRALGRVYVASVMLSGLLGLVITLYIDSFIKAMAFLTLSIVWLFTTWKGFRFAVKRKFPEHRLWMIRSYAVTLVATSARLIVPFCILIYLAMHGFHLPEGGREQMIADILEVNVWLGLLVNLFLVEWFLLRGRKH</sequence>
<name>A0ABU6FXF4_9BACL</name>
<evidence type="ECO:0000313" key="3">
    <source>
        <dbReference type="Proteomes" id="UP001338137"/>
    </source>
</evidence>
<dbReference type="Proteomes" id="UP001338137">
    <property type="component" value="Unassembled WGS sequence"/>
</dbReference>
<organism evidence="2 3">
    <name type="scientific">Paenibacillus alba</name>
    <dbReference type="NCBI Taxonomy" id="1197127"/>
    <lineage>
        <taxon>Bacteria</taxon>
        <taxon>Bacillati</taxon>
        <taxon>Bacillota</taxon>
        <taxon>Bacilli</taxon>
        <taxon>Bacillales</taxon>
        <taxon>Paenibacillaceae</taxon>
        <taxon>Paenibacillus</taxon>
    </lineage>
</organism>
<accession>A0ABU6FXF4</accession>
<feature type="transmembrane region" description="Helical" evidence="1">
    <location>
        <begin position="146"/>
        <end position="168"/>
    </location>
</feature>
<feature type="transmembrane region" description="Helical" evidence="1">
    <location>
        <begin position="79"/>
        <end position="102"/>
    </location>
</feature>
<dbReference type="Pfam" id="PF10067">
    <property type="entry name" value="DUF2306"/>
    <property type="match status" value="1"/>
</dbReference>
<keyword evidence="1" id="KW-0472">Membrane</keyword>
<dbReference type="RefSeq" id="WP_326071020.1">
    <property type="nucleotide sequence ID" value="NZ_JARLKY010000012.1"/>
</dbReference>
<feature type="transmembrane region" description="Helical" evidence="1">
    <location>
        <begin position="108"/>
        <end position="126"/>
    </location>
</feature>
<dbReference type="InterPro" id="IPR018750">
    <property type="entry name" value="DUF2306_membrane"/>
</dbReference>
<gene>
    <name evidence="2" type="ORF">P4I72_05645</name>
</gene>
<evidence type="ECO:0000313" key="2">
    <source>
        <dbReference type="EMBL" id="MEC0226595.1"/>
    </source>
</evidence>
<feature type="transmembrane region" description="Helical" evidence="1">
    <location>
        <begin position="7"/>
        <end position="27"/>
    </location>
</feature>
<dbReference type="EMBL" id="JARLKY010000012">
    <property type="protein sequence ID" value="MEC0226595.1"/>
    <property type="molecule type" value="Genomic_DNA"/>
</dbReference>
<feature type="transmembrane region" description="Helical" evidence="1">
    <location>
        <begin position="188"/>
        <end position="206"/>
    </location>
</feature>
<keyword evidence="1" id="KW-0812">Transmembrane</keyword>
<proteinExistence type="predicted"/>
<reference evidence="2 3" key="1">
    <citation type="submission" date="2023-03" db="EMBL/GenBank/DDBJ databases">
        <title>Bacillus Genome Sequencing.</title>
        <authorList>
            <person name="Dunlap C."/>
        </authorList>
    </citation>
    <scope>NUCLEOTIDE SEQUENCE [LARGE SCALE GENOMIC DNA]</scope>
    <source>
        <strain evidence="2 3">BD-533</strain>
    </source>
</reference>
<keyword evidence="3" id="KW-1185">Reference proteome</keyword>
<comment type="caution">
    <text evidence="2">The sequence shown here is derived from an EMBL/GenBank/DDBJ whole genome shotgun (WGS) entry which is preliminary data.</text>
</comment>
<protein>
    <submittedName>
        <fullName evidence="2">DUF2306 domain-containing protein</fullName>
    </submittedName>
</protein>
<evidence type="ECO:0000256" key="1">
    <source>
        <dbReference type="SAM" id="Phobius"/>
    </source>
</evidence>